<evidence type="ECO:0000256" key="9">
    <source>
        <dbReference type="ARBA" id="ARBA00049648"/>
    </source>
</evidence>
<protein>
    <recommendedName>
        <fullName evidence="12">Collagen alpha-1(IX) chain</fullName>
    </recommendedName>
</protein>
<evidence type="ECO:0000256" key="1">
    <source>
        <dbReference type="ARBA" id="ARBA00004498"/>
    </source>
</evidence>
<dbReference type="InterPro" id="IPR013320">
    <property type="entry name" value="ConA-like_dom_sf"/>
</dbReference>
<dbReference type="EMBL" id="MUZQ01000189">
    <property type="protein sequence ID" value="OWK55665.1"/>
    <property type="molecule type" value="Genomic_DNA"/>
</dbReference>
<comment type="caution">
    <text evidence="14">The sequence shown here is derived from an EMBL/GenBank/DDBJ whole genome shotgun (WGS) entry which is preliminary data.</text>
</comment>
<keyword evidence="5" id="KW-0677">Repeat</keyword>
<evidence type="ECO:0000256" key="11">
    <source>
        <dbReference type="ARBA" id="ARBA00063820"/>
    </source>
</evidence>
<dbReference type="GO" id="GO:0005581">
    <property type="term" value="C:collagen trimer"/>
    <property type="evidence" value="ECO:0007669"/>
    <property type="project" value="UniProtKB-KW"/>
</dbReference>
<dbReference type="SMART" id="SM00210">
    <property type="entry name" value="TSPN"/>
    <property type="match status" value="1"/>
</dbReference>
<dbReference type="GO" id="GO:0009887">
    <property type="term" value="P:animal organ morphogenesis"/>
    <property type="evidence" value="ECO:0007669"/>
    <property type="project" value="UniProtKB-ARBA"/>
</dbReference>
<name>A0A218UPF8_9PASE</name>
<keyword evidence="7" id="KW-1015">Disulfide bond</keyword>
<keyword evidence="6 14" id="KW-0176">Collagen</keyword>
<gene>
    <name evidence="14" type="primary">COL9A1</name>
    <name evidence="14" type="ORF">RLOC_00010286</name>
</gene>
<keyword evidence="3" id="KW-0272">Extracellular matrix</keyword>
<comment type="similarity">
    <text evidence="9">Belongs to the fibril-associated collagens with interrupted helices (FACIT) family.</text>
</comment>
<evidence type="ECO:0000313" key="15">
    <source>
        <dbReference type="Proteomes" id="UP000197619"/>
    </source>
</evidence>
<organism evidence="14 15">
    <name type="scientific">Lonchura striata</name>
    <name type="common">white-rumped munia</name>
    <dbReference type="NCBI Taxonomy" id="40157"/>
    <lineage>
        <taxon>Eukaryota</taxon>
        <taxon>Metazoa</taxon>
        <taxon>Chordata</taxon>
        <taxon>Craniata</taxon>
        <taxon>Vertebrata</taxon>
        <taxon>Euteleostomi</taxon>
        <taxon>Archelosauria</taxon>
        <taxon>Archosauria</taxon>
        <taxon>Dinosauria</taxon>
        <taxon>Saurischia</taxon>
        <taxon>Theropoda</taxon>
        <taxon>Coelurosauria</taxon>
        <taxon>Aves</taxon>
        <taxon>Neognathae</taxon>
        <taxon>Neoaves</taxon>
        <taxon>Telluraves</taxon>
        <taxon>Australaves</taxon>
        <taxon>Passeriformes</taxon>
        <taxon>Passeroidea</taxon>
        <taxon>Estrildidae</taxon>
        <taxon>Estrildinae</taxon>
        <taxon>Lonchura</taxon>
    </lineage>
</organism>
<evidence type="ECO:0000256" key="12">
    <source>
        <dbReference type="ARBA" id="ARBA00074726"/>
    </source>
</evidence>
<dbReference type="SUPFAM" id="SSF49899">
    <property type="entry name" value="Concanavalin A-like lectins/glucanases"/>
    <property type="match status" value="1"/>
</dbReference>
<keyword evidence="8" id="KW-0379">Hydroxylation</keyword>
<dbReference type="AlphaFoldDB" id="A0A218UPF8"/>
<evidence type="ECO:0000256" key="3">
    <source>
        <dbReference type="ARBA" id="ARBA00022530"/>
    </source>
</evidence>
<evidence type="ECO:0000259" key="13">
    <source>
        <dbReference type="SMART" id="SM00210"/>
    </source>
</evidence>
<proteinExistence type="inferred from homology"/>
<sequence>MGTIGCHNGNICMGKKITAFFYLCSFLWSFISATIQHQSSFDLISQFQIEKAASQGIIERVVGSTSLQVAYKLGPNVDFRIPTSAIYSNGLPDEYSFLTTFRMTGATLQKYWTIWQIQDSSGKEQVGVNLNGQMKSVEFSYKGADGRHQTASFLHLPFLFDSQWHKLMIIVEANSVTLFIDCIKIESLNIKPKGKINTDGFAVLGKLKNNPQISVPFEIQWMVIHCDPLRPQREGCGELPARVTQTGIEVSVRERTELGVLVQRDEGCSAVPWRTPAEGACPVSPQQLRVTLRMRTERRAVVPARLPGGHRTGSRKCFELYLHYLTAYDLQEFEFGCRYMKELMGLMLCSRLEGREAQRAPLVHRVQMGMQANQDPLGYLESRELMGSQDSQVLVDFQARGFLDHLVQLVQQDFLGKWVLLVHLEIREKEGPQGYQDLQVLQGKKVQKESLVNQENKVIRELVVLMVILVPKVFLVHLVYQELMAVKGSLACLELKVNRAQREKQVQQAPGEHQVPRGVLDFLDCLVLQAFLVVKVTGVRWVNQDLRVNRVHLEQKEMVEKRVT</sequence>
<comment type="subcellular location">
    <subcellularLocation>
        <location evidence="1">Secreted</location>
        <location evidence="1">Extracellular space</location>
        <location evidence="1">Extracellular matrix</location>
    </subcellularLocation>
</comment>
<feature type="domain" description="Thrombospondin-like N-terminal" evidence="13">
    <location>
        <begin position="34"/>
        <end position="228"/>
    </location>
</feature>
<evidence type="ECO:0000256" key="2">
    <source>
        <dbReference type="ARBA" id="ARBA00022525"/>
    </source>
</evidence>
<keyword evidence="2" id="KW-0964">Secreted</keyword>
<evidence type="ECO:0000256" key="6">
    <source>
        <dbReference type="ARBA" id="ARBA00023119"/>
    </source>
</evidence>
<dbReference type="Proteomes" id="UP000197619">
    <property type="component" value="Unassembled WGS sequence"/>
</dbReference>
<evidence type="ECO:0000256" key="5">
    <source>
        <dbReference type="ARBA" id="ARBA00022737"/>
    </source>
</evidence>
<comment type="subunit">
    <text evidence="11">Heterotrimer of an alpha 1(IX), an alpha 2(IX) and an alpha 3(IX) chain.</text>
</comment>
<evidence type="ECO:0000256" key="4">
    <source>
        <dbReference type="ARBA" id="ARBA00022729"/>
    </source>
</evidence>
<accession>A0A218UPF8</accession>
<comment type="function">
    <text evidence="10">Structural component of hyaline cartilage and vitreous of the eye.</text>
</comment>
<evidence type="ECO:0000256" key="7">
    <source>
        <dbReference type="ARBA" id="ARBA00023157"/>
    </source>
</evidence>
<evidence type="ECO:0000313" key="14">
    <source>
        <dbReference type="EMBL" id="OWK55665.1"/>
    </source>
</evidence>
<dbReference type="Gene3D" id="2.60.120.200">
    <property type="match status" value="1"/>
</dbReference>
<keyword evidence="15" id="KW-1185">Reference proteome</keyword>
<keyword evidence="4" id="KW-0732">Signal</keyword>
<dbReference type="FunFam" id="2.60.120.200:FF:000105">
    <property type="entry name" value="Collagen type IX alpha 1 chain"/>
    <property type="match status" value="1"/>
</dbReference>
<reference evidence="14 15" key="1">
    <citation type="submission" date="2017-05" db="EMBL/GenBank/DDBJ databases">
        <title>Genome of assembly of the Bengalese finch, Lonchura striata domestica.</title>
        <authorList>
            <person name="Colquitt B.M."/>
            <person name="Brainard M.S."/>
        </authorList>
    </citation>
    <scope>NUCLEOTIDE SEQUENCE [LARGE SCALE GENOMIC DNA]</scope>
    <source>
        <strain evidence="14">White83orange57</strain>
    </source>
</reference>
<evidence type="ECO:0000256" key="8">
    <source>
        <dbReference type="ARBA" id="ARBA00023278"/>
    </source>
</evidence>
<evidence type="ECO:0000256" key="10">
    <source>
        <dbReference type="ARBA" id="ARBA00054091"/>
    </source>
</evidence>
<dbReference type="InterPro" id="IPR048287">
    <property type="entry name" value="TSPN-like_N"/>
</dbReference>